<dbReference type="EMBL" id="VTPC01000598">
    <property type="protein sequence ID" value="KAF2905131.1"/>
    <property type="molecule type" value="Genomic_DNA"/>
</dbReference>
<keyword evidence="3" id="KW-1185">Reference proteome</keyword>
<feature type="compositionally biased region" description="Polar residues" evidence="1">
    <location>
        <begin position="300"/>
        <end position="315"/>
    </location>
</feature>
<feature type="compositionally biased region" description="Basic residues" evidence="1">
    <location>
        <begin position="472"/>
        <end position="481"/>
    </location>
</feature>
<gene>
    <name evidence="2" type="ORF">ILUMI_01039</name>
</gene>
<accession>A0A8K0GMK8</accession>
<name>A0A8K0GMK8_IGNLU</name>
<evidence type="ECO:0000256" key="1">
    <source>
        <dbReference type="SAM" id="MobiDB-lite"/>
    </source>
</evidence>
<evidence type="ECO:0000313" key="3">
    <source>
        <dbReference type="Proteomes" id="UP000801492"/>
    </source>
</evidence>
<proteinExistence type="predicted"/>
<organism evidence="2 3">
    <name type="scientific">Ignelater luminosus</name>
    <name type="common">Cucubano</name>
    <name type="synonym">Pyrophorus luminosus</name>
    <dbReference type="NCBI Taxonomy" id="2038154"/>
    <lineage>
        <taxon>Eukaryota</taxon>
        <taxon>Metazoa</taxon>
        <taxon>Ecdysozoa</taxon>
        <taxon>Arthropoda</taxon>
        <taxon>Hexapoda</taxon>
        <taxon>Insecta</taxon>
        <taxon>Pterygota</taxon>
        <taxon>Neoptera</taxon>
        <taxon>Endopterygota</taxon>
        <taxon>Coleoptera</taxon>
        <taxon>Polyphaga</taxon>
        <taxon>Elateriformia</taxon>
        <taxon>Elateroidea</taxon>
        <taxon>Elateridae</taxon>
        <taxon>Agrypninae</taxon>
        <taxon>Pyrophorini</taxon>
        <taxon>Ignelater</taxon>
    </lineage>
</organism>
<feature type="compositionally biased region" description="Low complexity" evidence="1">
    <location>
        <begin position="316"/>
        <end position="327"/>
    </location>
</feature>
<feature type="compositionally biased region" description="Low complexity" evidence="1">
    <location>
        <begin position="63"/>
        <end position="80"/>
    </location>
</feature>
<feature type="region of interest" description="Disordered" evidence="1">
    <location>
        <begin position="434"/>
        <end position="519"/>
    </location>
</feature>
<comment type="caution">
    <text evidence="2">The sequence shown here is derived from an EMBL/GenBank/DDBJ whole genome shotgun (WGS) entry which is preliminary data.</text>
</comment>
<feature type="region of interest" description="Disordered" evidence="1">
    <location>
        <begin position="300"/>
        <end position="334"/>
    </location>
</feature>
<feature type="compositionally biased region" description="Polar residues" evidence="1">
    <location>
        <begin position="482"/>
        <end position="519"/>
    </location>
</feature>
<feature type="compositionally biased region" description="Polar residues" evidence="1">
    <location>
        <begin position="443"/>
        <end position="463"/>
    </location>
</feature>
<feature type="region of interest" description="Disordered" evidence="1">
    <location>
        <begin position="43"/>
        <end position="113"/>
    </location>
</feature>
<sequence length="519" mass="61004">MIYKRNQFNYYFMITIMLFKSFVIVLLSAVAISQCADSSEEIQEFHSASPTNRQTRNNEHDYQSNNQNQGSTQNYYGQGYPVSDRKYGPRSQTQQNLEIPYPKQNGYQDYDYANTQVPPWQQNAKYQEQIMYSRPQKYNINQHSGYDEQEYNGQYPQKNSIYQPDSQEQIYGKSQQSSEYHQNYNRYQPQNPVIKQSSYDYQQYPNQVDYVNSRYNQYQQQNSQSPEEHSQDILSYYVQARRVSQEYPNQNQQNSQEQVGNVNNQYNRCHQQNSKIQQGSEENSQGQNSYYNQAKGISQRCWSPNQNSQEQVSGVNNQYNQSPSQQNSEEHFQEQNSYYGIQQHSQEIVNQHNQYQQENSETQQIPEGYFGQAKGKLQNYWSSGQNKHSSSQEQVDHINNQNNQYQQGSSPQNRNSHYGEAKRILNKYWQEDSSEGMYGGQQGQSYTQNHYNSQQTQQNQYDPNGSFEIKQVMKKAVKHSNHQISGQSVENQQGNREVNSSKGESNENQSYNQMNVISR</sequence>
<reference evidence="2" key="1">
    <citation type="submission" date="2019-08" db="EMBL/GenBank/DDBJ databases">
        <title>The genome of the North American firefly Photinus pyralis.</title>
        <authorList>
            <consortium name="Photinus pyralis genome working group"/>
            <person name="Fallon T.R."/>
            <person name="Sander Lower S.E."/>
            <person name="Weng J.-K."/>
        </authorList>
    </citation>
    <scope>NUCLEOTIDE SEQUENCE</scope>
    <source>
        <strain evidence="2">TRF0915ILg1</strain>
        <tissue evidence="2">Whole body</tissue>
    </source>
</reference>
<feature type="compositionally biased region" description="Polar residues" evidence="1">
    <location>
        <begin position="46"/>
        <end position="55"/>
    </location>
</feature>
<protein>
    <submittedName>
        <fullName evidence="2">Uncharacterized protein</fullName>
    </submittedName>
</protein>
<dbReference type="Proteomes" id="UP000801492">
    <property type="component" value="Unassembled WGS sequence"/>
</dbReference>
<dbReference type="AlphaFoldDB" id="A0A8K0GMK8"/>
<evidence type="ECO:0000313" key="2">
    <source>
        <dbReference type="EMBL" id="KAF2905131.1"/>
    </source>
</evidence>